<dbReference type="AlphaFoldDB" id="A0A212S0U0"/>
<sequence length="94" mass="10462">MKSAVHTIPARSEAALAWRVFGGFLLILLVVAGGLKALFAKLFTDYEHAPSSRSRSWLAEARSQASIATSYAVMAKTMLQSSRRDYRQERQSRS</sequence>
<gene>
    <name evidence="2" type="ORF">SAMN06265338_11028</name>
</gene>
<evidence type="ECO:0000313" key="2">
    <source>
        <dbReference type="EMBL" id="SNB78581.1"/>
    </source>
</evidence>
<evidence type="ECO:0000256" key="1">
    <source>
        <dbReference type="SAM" id="Phobius"/>
    </source>
</evidence>
<protein>
    <submittedName>
        <fullName evidence="2">Uncharacterized protein</fullName>
    </submittedName>
</protein>
<name>A0A212S0U0_RHOAC</name>
<keyword evidence="1" id="KW-1133">Transmembrane helix</keyword>
<dbReference type="RefSeq" id="WP_141098472.1">
    <property type="nucleotide sequence ID" value="NZ_FYDG01000010.1"/>
</dbReference>
<dbReference type="EMBL" id="FYDG01000010">
    <property type="protein sequence ID" value="SNB78581.1"/>
    <property type="molecule type" value="Genomic_DNA"/>
</dbReference>
<feature type="transmembrane region" description="Helical" evidence="1">
    <location>
        <begin position="20"/>
        <end position="39"/>
    </location>
</feature>
<reference evidence="3" key="1">
    <citation type="submission" date="2017-06" db="EMBL/GenBank/DDBJ databases">
        <authorList>
            <person name="Varghese N."/>
            <person name="Submissions S."/>
        </authorList>
    </citation>
    <scope>NUCLEOTIDE SEQUENCE [LARGE SCALE GENOMIC DNA]</scope>
    <source>
        <strain evidence="3">DSM 137</strain>
    </source>
</reference>
<accession>A0A212S0U0</accession>
<keyword evidence="1" id="KW-0472">Membrane</keyword>
<organism evidence="2 3">
    <name type="scientific">Rhodoblastus acidophilus</name>
    <name type="common">Rhodopseudomonas acidophila</name>
    <dbReference type="NCBI Taxonomy" id="1074"/>
    <lineage>
        <taxon>Bacteria</taxon>
        <taxon>Pseudomonadati</taxon>
        <taxon>Pseudomonadota</taxon>
        <taxon>Alphaproteobacteria</taxon>
        <taxon>Hyphomicrobiales</taxon>
        <taxon>Rhodoblastaceae</taxon>
        <taxon>Rhodoblastus</taxon>
    </lineage>
</organism>
<dbReference type="OrthoDB" id="8456198at2"/>
<dbReference type="Proteomes" id="UP000198418">
    <property type="component" value="Unassembled WGS sequence"/>
</dbReference>
<keyword evidence="1" id="KW-0812">Transmembrane</keyword>
<keyword evidence="3" id="KW-1185">Reference proteome</keyword>
<proteinExistence type="predicted"/>
<evidence type="ECO:0000313" key="3">
    <source>
        <dbReference type="Proteomes" id="UP000198418"/>
    </source>
</evidence>